<dbReference type="Gene3D" id="1.10.10.10">
    <property type="entry name" value="Winged helix-like DNA-binding domain superfamily/Winged helix DNA-binding domain"/>
    <property type="match status" value="1"/>
</dbReference>
<proteinExistence type="predicted"/>
<sequence length="282" mass="30572">MASVVPRDRRAAARAGKPQNLTRAVLREPGDRQFASTLERGLRVLQCFSADSPELGNAEIAARTGLPKPTVSRLTHTLVRLGYLRRHPDSGDFGLGMSILCLGYPLLAGLQLRRLAAGPMKELADLIDGSVAIGVRDHLRIVALENITTRDVLKRKPGTGLTLPLVSSTAGTAWLVGATADERKRAIREIEYAEPGSWARQADEFDAFRKEFARLGYVKRRNVLRPDTVALGVPLRRRPGAELLVLSCVLATSAATADALEQRAAVGLLTAAKYIGEKLQQP</sequence>
<evidence type="ECO:0000256" key="3">
    <source>
        <dbReference type="ARBA" id="ARBA00023163"/>
    </source>
</evidence>
<keyword evidence="1" id="KW-0805">Transcription regulation</keyword>
<evidence type="ECO:0000256" key="1">
    <source>
        <dbReference type="ARBA" id="ARBA00023015"/>
    </source>
</evidence>
<evidence type="ECO:0000256" key="2">
    <source>
        <dbReference type="ARBA" id="ARBA00023125"/>
    </source>
</evidence>
<dbReference type="GO" id="GO:0003700">
    <property type="term" value="F:DNA-binding transcription factor activity"/>
    <property type="evidence" value="ECO:0007669"/>
    <property type="project" value="TreeGrafter"/>
</dbReference>
<keyword evidence="3" id="KW-0804">Transcription</keyword>
<evidence type="ECO:0000313" key="6">
    <source>
        <dbReference type="EMBL" id="SCU76206.1"/>
    </source>
</evidence>
<accession>A0A1K0IGX1</accession>
<dbReference type="InterPro" id="IPR036390">
    <property type="entry name" value="WH_DNA-bd_sf"/>
</dbReference>
<dbReference type="EMBL" id="FMSH01000207">
    <property type="protein sequence ID" value="SCU76206.1"/>
    <property type="molecule type" value="Genomic_DNA"/>
</dbReference>
<dbReference type="InterPro" id="IPR050707">
    <property type="entry name" value="HTH_MetabolicPath_Reg"/>
</dbReference>
<dbReference type="SMART" id="SM00346">
    <property type="entry name" value="HTH_ICLR"/>
    <property type="match status" value="1"/>
</dbReference>
<protein>
    <submittedName>
        <fullName evidence="6">Transcriptional regulator IclR family</fullName>
    </submittedName>
</protein>
<dbReference type="PROSITE" id="PS51077">
    <property type="entry name" value="HTH_ICLR"/>
    <property type="match status" value="1"/>
</dbReference>
<gene>
    <name evidence="6" type="ORF">CNECB9_2850006</name>
</gene>
<dbReference type="PANTHER" id="PTHR30136">
    <property type="entry name" value="HELIX-TURN-HELIX TRANSCRIPTIONAL REGULATOR, ICLR FAMILY"/>
    <property type="match status" value="1"/>
</dbReference>
<dbReference type="GO" id="GO:0045892">
    <property type="term" value="P:negative regulation of DNA-templated transcription"/>
    <property type="evidence" value="ECO:0007669"/>
    <property type="project" value="TreeGrafter"/>
</dbReference>
<dbReference type="FunFam" id="1.10.10.10:FF:000056">
    <property type="entry name" value="IclR family transcriptional regulator"/>
    <property type="match status" value="1"/>
</dbReference>
<evidence type="ECO:0000259" key="4">
    <source>
        <dbReference type="PROSITE" id="PS51077"/>
    </source>
</evidence>
<reference evidence="6" key="1">
    <citation type="submission" date="2016-09" db="EMBL/GenBank/DDBJ databases">
        <authorList>
            <person name="Capua I."/>
            <person name="De Benedictis P."/>
            <person name="Joannis T."/>
            <person name="Lombin L.H."/>
            <person name="Cattoli G."/>
        </authorList>
    </citation>
    <scope>NUCLEOTIDE SEQUENCE</scope>
    <source>
        <strain evidence="6">B9</strain>
    </source>
</reference>
<dbReference type="GO" id="GO:0003677">
    <property type="term" value="F:DNA binding"/>
    <property type="evidence" value="ECO:0007669"/>
    <property type="project" value="UniProtKB-KW"/>
</dbReference>
<organism evidence="6">
    <name type="scientific">Cupriavidus necator</name>
    <name type="common">Alcaligenes eutrophus</name>
    <name type="synonym">Ralstonia eutropha</name>
    <dbReference type="NCBI Taxonomy" id="106590"/>
    <lineage>
        <taxon>Bacteria</taxon>
        <taxon>Pseudomonadati</taxon>
        <taxon>Pseudomonadota</taxon>
        <taxon>Betaproteobacteria</taxon>
        <taxon>Burkholderiales</taxon>
        <taxon>Burkholderiaceae</taxon>
        <taxon>Cupriavidus</taxon>
    </lineage>
</organism>
<dbReference type="Gene3D" id="3.30.450.40">
    <property type="match status" value="1"/>
</dbReference>
<dbReference type="Pfam" id="PF09339">
    <property type="entry name" value="HTH_IclR"/>
    <property type="match status" value="1"/>
</dbReference>
<dbReference type="Pfam" id="PF01614">
    <property type="entry name" value="IclR_C"/>
    <property type="match status" value="1"/>
</dbReference>
<name>A0A1K0IGX1_CUPNE</name>
<dbReference type="InterPro" id="IPR014757">
    <property type="entry name" value="Tscrpt_reg_IclR_C"/>
</dbReference>
<dbReference type="InterPro" id="IPR029016">
    <property type="entry name" value="GAF-like_dom_sf"/>
</dbReference>
<dbReference type="AlphaFoldDB" id="A0A1K0IGX1"/>
<dbReference type="PANTHER" id="PTHR30136:SF33">
    <property type="entry name" value="TRANSCRIPTIONAL REGULATORY PROTEIN"/>
    <property type="match status" value="1"/>
</dbReference>
<dbReference type="InterPro" id="IPR036388">
    <property type="entry name" value="WH-like_DNA-bd_sf"/>
</dbReference>
<dbReference type="RefSeq" id="WP_340525485.1">
    <property type="nucleotide sequence ID" value="NZ_FMSH01000207.1"/>
</dbReference>
<evidence type="ECO:0000259" key="5">
    <source>
        <dbReference type="PROSITE" id="PS51078"/>
    </source>
</evidence>
<feature type="domain" description="HTH iclR-type" evidence="4">
    <location>
        <begin position="35"/>
        <end position="97"/>
    </location>
</feature>
<dbReference type="SUPFAM" id="SSF55781">
    <property type="entry name" value="GAF domain-like"/>
    <property type="match status" value="1"/>
</dbReference>
<dbReference type="PROSITE" id="PS51078">
    <property type="entry name" value="ICLR_ED"/>
    <property type="match status" value="1"/>
</dbReference>
<dbReference type="SUPFAM" id="SSF46785">
    <property type="entry name" value="Winged helix' DNA-binding domain"/>
    <property type="match status" value="1"/>
</dbReference>
<feature type="domain" description="IclR-ED" evidence="5">
    <location>
        <begin position="98"/>
        <end position="281"/>
    </location>
</feature>
<keyword evidence="2" id="KW-0238">DNA-binding</keyword>
<dbReference type="InterPro" id="IPR005471">
    <property type="entry name" value="Tscrpt_reg_IclR_N"/>
</dbReference>